<name>A0ABX1ZV87_9BACL</name>
<comment type="caution">
    <text evidence="10">The sequence shown here is derived from an EMBL/GenBank/DDBJ whole genome shotgun (WGS) entry which is preliminary data.</text>
</comment>
<evidence type="ECO:0000313" key="10">
    <source>
        <dbReference type="EMBL" id="NOV03598.1"/>
    </source>
</evidence>
<dbReference type="PANTHER" id="PTHR36447:SF1">
    <property type="entry name" value="BETA-GALACTOSIDASE GANA"/>
    <property type="match status" value="1"/>
</dbReference>
<keyword evidence="4 6" id="KW-0378">Hydrolase</keyword>
<protein>
    <recommendedName>
        <fullName evidence="3 6">Beta-galactosidase</fullName>
        <shortName evidence="6">Beta-gal</shortName>
        <ecNumber evidence="3 6">3.2.1.23</ecNumber>
    </recommendedName>
</protein>
<dbReference type="InterPro" id="IPR013739">
    <property type="entry name" value="Beta_galactosidase_C"/>
</dbReference>
<gene>
    <name evidence="10" type="ORF">GC097_26690</name>
</gene>
<evidence type="ECO:0000256" key="2">
    <source>
        <dbReference type="ARBA" id="ARBA00005940"/>
    </source>
</evidence>
<evidence type="ECO:0000256" key="4">
    <source>
        <dbReference type="ARBA" id="ARBA00022801"/>
    </source>
</evidence>
<evidence type="ECO:0000259" key="7">
    <source>
        <dbReference type="Pfam" id="PF02449"/>
    </source>
</evidence>
<dbReference type="Pfam" id="PF08532">
    <property type="entry name" value="Glyco_hydro_42M"/>
    <property type="match status" value="1"/>
</dbReference>
<keyword evidence="5 6" id="KW-0326">Glycosidase</keyword>
<dbReference type="Proteomes" id="UP000618579">
    <property type="component" value="Unassembled WGS sequence"/>
</dbReference>
<dbReference type="RefSeq" id="WP_171686409.1">
    <property type="nucleotide sequence ID" value="NZ_WHNZ01000062.1"/>
</dbReference>
<accession>A0ABX1ZV87</accession>
<keyword evidence="11" id="KW-1185">Reference proteome</keyword>
<proteinExistence type="inferred from homology"/>
<evidence type="ECO:0000256" key="6">
    <source>
        <dbReference type="PIRNR" id="PIRNR001084"/>
    </source>
</evidence>
<dbReference type="PANTHER" id="PTHR36447">
    <property type="entry name" value="BETA-GALACTOSIDASE GANA"/>
    <property type="match status" value="1"/>
</dbReference>
<dbReference type="SUPFAM" id="SSF51445">
    <property type="entry name" value="(Trans)glycosidases"/>
    <property type="match status" value="1"/>
</dbReference>
<evidence type="ECO:0000256" key="5">
    <source>
        <dbReference type="ARBA" id="ARBA00023295"/>
    </source>
</evidence>
<dbReference type="InterPro" id="IPR013529">
    <property type="entry name" value="Glyco_hydro_42_N"/>
</dbReference>
<dbReference type="EC" id="3.2.1.23" evidence="3 6"/>
<dbReference type="Pfam" id="PF08533">
    <property type="entry name" value="Glyco_hydro_42C"/>
    <property type="match status" value="1"/>
</dbReference>
<dbReference type="EMBL" id="WHNZ01000062">
    <property type="protein sequence ID" value="NOV03598.1"/>
    <property type="molecule type" value="Genomic_DNA"/>
</dbReference>
<dbReference type="Gene3D" id="3.40.50.880">
    <property type="match status" value="1"/>
</dbReference>
<feature type="domain" description="Beta-galactosidase C-terminal" evidence="9">
    <location>
        <begin position="612"/>
        <end position="669"/>
    </location>
</feature>
<feature type="domain" description="Beta-galactosidase trimerisation" evidence="8">
    <location>
        <begin position="394"/>
        <end position="603"/>
    </location>
</feature>
<comment type="similarity">
    <text evidence="2 6">Belongs to the glycosyl hydrolase 42 family.</text>
</comment>
<comment type="catalytic activity">
    <reaction evidence="1 6">
        <text>Hydrolysis of terminal non-reducing beta-D-galactose residues in beta-D-galactosides.</text>
        <dbReference type="EC" id="3.2.1.23"/>
    </reaction>
</comment>
<evidence type="ECO:0000256" key="3">
    <source>
        <dbReference type="ARBA" id="ARBA00012756"/>
    </source>
</evidence>
<dbReference type="InterPro" id="IPR013780">
    <property type="entry name" value="Glyco_hydro_b"/>
</dbReference>
<dbReference type="Pfam" id="PF02449">
    <property type="entry name" value="Glyco_hydro_42"/>
    <property type="match status" value="1"/>
</dbReference>
<dbReference type="InterPro" id="IPR013738">
    <property type="entry name" value="Beta_galactosidase_Trimer"/>
</dbReference>
<dbReference type="Gene3D" id="2.60.40.1180">
    <property type="entry name" value="Golgi alpha-mannosidase II"/>
    <property type="match status" value="1"/>
</dbReference>
<reference evidence="10 11" key="1">
    <citation type="submission" date="2019-10" db="EMBL/GenBank/DDBJ databases">
        <title>Description of Paenibacillus pedi sp. nov.</title>
        <authorList>
            <person name="Carlier A."/>
            <person name="Qi S."/>
        </authorList>
    </citation>
    <scope>NUCLEOTIDE SEQUENCE [LARGE SCALE GENOMIC DNA]</scope>
    <source>
        <strain evidence="10 11">LMG 31457</strain>
    </source>
</reference>
<dbReference type="CDD" id="cd03143">
    <property type="entry name" value="A4_beta-galactosidase_middle_domain"/>
    <property type="match status" value="1"/>
</dbReference>
<evidence type="ECO:0000259" key="8">
    <source>
        <dbReference type="Pfam" id="PF08532"/>
    </source>
</evidence>
<dbReference type="InterPro" id="IPR017853">
    <property type="entry name" value="GH"/>
</dbReference>
<evidence type="ECO:0000259" key="9">
    <source>
        <dbReference type="Pfam" id="PF08533"/>
    </source>
</evidence>
<dbReference type="InterPro" id="IPR003476">
    <property type="entry name" value="Glyco_hydro_42"/>
</dbReference>
<dbReference type="InterPro" id="IPR029062">
    <property type="entry name" value="Class_I_gatase-like"/>
</dbReference>
<sequence length="676" mass="76946">MINDKLPYIYYGGDYNPDQWPEEVWQEDMRLFKLAGINIVTLPVFSWAKLQPSEDTYDFEWLDKIIDTVSKEGIFLCLATSTAAQPAWMSRLYPEVLPVDIDGRKRTHGSRVNFCPNSSVYRMFAQRLAAKLAERYGHHPSLLVWHIGNEYGPHCYCDTCASAFRAWLQNKYGTLEVVNHVWNMSFWSHTVYEWEDIVPPTNLNGNNKCFQGIALDYKRFMSDSILACYQGEHDTIKAITPDIKITSNIWGLFNGLDLKKWAEHMDVVSWDSYPQMNEPMSNVAMRHDYMRGLKDGQPFMLMEQTPSQQNWQPYNSLKRPGVMRLWSYQAIAHGADTVMFFQLRRSVGACEKYHGALIAHAGHEHTRVFKECTQLGQELLSLGDTLLDSVTESKVALLFDIDTWNAVEMTSGPNVDLDYLKQAQKYYKAFYDLNVSIDVISPLSDFSKYELVIAPVMYMMKPGVSERLKSFVKQGGTFVTSFFSGIVNENDLVTLGGYPGELRDLLGIWVEEIDSLQPEMTNAIIMHESFGKLQGEYECGLLCDLLHLEGAEALGVYGRDFYAGMPAVTLNKYGQGEAYYVATDPDSRFLEEFGQTLCERLNLTPAHQAPYGVEIRSRQKGGKRYTFVLNHNAYESAILLDEGSYGDLLSNRVCERTLVLEPHGVAILEVLDKVQA</sequence>
<dbReference type="SUPFAM" id="SSF52317">
    <property type="entry name" value="Class I glutamine amidotransferase-like"/>
    <property type="match status" value="1"/>
</dbReference>
<evidence type="ECO:0000313" key="11">
    <source>
        <dbReference type="Proteomes" id="UP000618579"/>
    </source>
</evidence>
<feature type="domain" description="Glycoside hydrolase family 42 N-terminal" evidence="7">
    <location>
        <begin position="14"/>
        <end position="381"/>
    </location>
</feature>
<dbReference type="Gene3D" id="3.20.20.80">
    <property type="entry name" value="Glycosidases"/>
    <property type="match status" value="1"/>
</dbReference>
<dbReference type="PIRSF" id="PIRSF001084">
    <property type="entry name" value="B-galactosidase"/>
    <property type="match status" value="1"/>
</dbReference>
<organism evidence="10 11">
    <name type="scientific">Paenibacillus planticolens</name>
    <dbReference type="NCBI Taxonomy" id="2654976"/>
    <lineage>
        <taxon>Bacteria</taxon>
        <taxon>Bacillati</taxon>
        <taxon>Bacillota</taxon>
        <taxon>Bacilli</taxon>
        <taxon>Bacillales</taxon>
        <taxon>Paenibacillaceae</taxon>
        <taxon>Paenibacillus</taxon>
    </lineage>
</organism>
<evidence type="ECO:0000256" key="1">
    <source>
        <dbReference type="ARBA" id="ARBA00001412"/>
    </source>
</evidence>